<dbReference type="AlphaFoldDB" id="A0A7U2EWF8"/>
<evidence type="ECO:0000313" key="2">
    <source>
        <dbReference type="Proteomes" id="UP000663193"/>
    </source>
</evidence>
<keyword evidence="2" id="KW-1185">Reference proteome</keyword>
<dbReference type="EMBL" id="CP069024">
    <property type="protein sequence ID" value="QRC92224.1"/>
    <property type="molecule type" value="Genomic_DNA"/>
</dbReference>
<sequence>MSWLCCACAAANRGEPINARNSEPQTRCAYCKHWTCWRCRYADYEEHYTPAPVAVRRTVRGRGVQGMTGRGGGGRGCRGVVNEGVGWEREYEKRVQRGKDEERCCVVM</sequence>
<dbReference type="VEuPathDB" id="FungiDB:JI435_023660"/>
<proteinExistence type="predicted"/>
<protein>
    <submittedName>
        <fullName evidence="1">Uncharacterized protein</fullName>
    </submittedName>
</protein>
<organism evidence="1 2">
    <name type="scientific">Phaeosphaeria nodorum (strain SN15 / ATCC MYA-4574 / FGSC 10173)</name>
    <name type="common">Glume blotch fungus</name>
    <name type="synonym">Parastagonospora nodorum</name>
    <dbReference type="NCBI Taxonomy" id="321614"/>
    <lineage>
        <taxon>Eukaryota</taxon>
        <taxon>Fungi</taxon>
        <taxon>Dikarya</taxon>
        <taxon>Ascomycota</taxon>
        <taxon>Pezizomycotina</taxon>
        <taxon>Dothideomycetes</taxon>
        <taxon>Pleosporomycetidae</taxon>
        <taxon>Pleosporales</taxon>
        <taxon>Pleosporineae</taxon>
        <taxon>Phaeosphaeriaceae</taxon>
        <taxon>Parastagonospora</taxon>
    </lineage>
</organism>
<name>A0A7U2EWF8_PHANO</name>
<gene>
    <name evidence="1" type="ORF">JI435_023660</name>
</gene>
<evidence type="ECO:0000313" key="1">
    <source>
        <dbReference type="EMBL" id="QRC92224.1"/>
    </source>
</evidence>
<reference evidence="2" key="1">
    <citation type="journal article" date="2021" name="BMC Genomics">
        <title>Chromosome-level genome assembly and manually-curated proteome of model necrotroph Parastagonospora nodorum Sn15 reveals a genome-wide trove of candidate effector homologs, and redundancy of virulence-related functions within an accessory chromosome.</title>
        <authorList>
            <person name="Bertazzoni S."/>
            <person name="Jones D.A.B."/>
            <person name="Phan H.T."/>
            <person name="Tan K.-C."/>
            <person name="Hane J.K."/>
        </authorList>
    </citation>
    <scope>NUCLEOTIDE SEQUENCE [LARGE SCALE GENOMIC DNA]</scope>
    <source>
        <strain evidence="2">SN15 / ATCC MYA-4574 / FGSC 10173)</strain>
    </source>
</reference>
<dbReference type="Proteomes" id="UP000663193">
    <property type="component" value="Chromosome 2"/>
</dbReference>
<accession>A0A7U2EWF8</accession>